<reference evidence="1" key="1">
    <citation type="submission" date="2020-02" db="EMBL/GenBank/DDBJ databases">
        <authorList>
            <person name="Meier V. D."/>
        </authorList>
    </citation>
    <scope>NUCLEOTIDE SEQUENCE</scope>
    <source>
        <strain evidence="1">AVDCRST_MAG48</strain>
    </source>
</reference>
<name>A0A6J4K041_9ACTN</name>
<proteinExistence type="predicted"/>
<gene>
    <name evidence="1" type="ORF">AVDCRST_MAG48-604</name>
</gene>
<accession>A0A6J4K041</accession>
<feature type="non-terminal residue" evidence="1">
    <location>
        <position position="1"/>
    </location>
</feature>
<organism evidence="1">
    <name type="scientific">uncultured Friedmanniella sp</name>
    <dbReference type="NCBI Taxonomy" id="335381"/>
    <lineage>
        <taxon>Bacteria</taxon>
        <taxon>Bacillati</taxon>
        <taxon>Actinomycetota</taxon>
        <taxon>Actinomycetes</taxon>
        <taxon>Propionibacteriales</taxon>
        <taxon>Nocardioidaceae</taxon>
        <taxon>Friedmanniella</taxon>
        <taxon>environmental samples</taxon>
    </lineage>
</organism>
<feature type="non-terminal residue" evidence="1">
    <location>
        <position position="50"/>
    </location>
</feature>
<dbReference type="AlphaFoldDB" id="A0A6J4K041"/>
<dbReference type="EMBL" id="CADCTS010000091">
    <property type="protein sequence ID" value="CAA9292104.1"/>
    <property type="molecule type" value="Genomic_DNA"/>
</dbReference>
<protein>
    <submittedName>
        <fullName evidence="1">Uncharacterized protein</fullName>
    </submittedName>
</protein>
<sequence length="50" mass="5196">GRGSRCGPDRRGVARSAPGPCTGGRCRTAGHHVRAGRRLRAHGCCAADRV</sequence>
<evidence type="ECO:0000313" key="1">
    <source>
        <dbReference type="EMBL" id="CAA9292104.1"/>
    </source>
</evidence>